<dbReference type="EMBL" id="OMOQ01000001">
    <property type="protein sequence ID" value="SPH17252.1"/>
    <property type="molecule type" value="Genomic_DNA"/>
</dbReference>
<reference evidence="1 2" key="1">
    <citation type="submission" date="2018-03" db="EMBL/GenBank/DDBJ databases">
        <authorList>
            <person name="Keele B.F."/>
        </authorList>
    </citation>
    <scope>NUCLEOTIDE SEQUENCE [LARGE SCALE GENOMIC DNA]</scope>
    <source>
        <strain evidence="1 2">CECT 8626</strain>
    </source>
</reference>
<protein>
    <submittedName>
        <fullName evidence="1">Uncharacterized protein</fullName>
    </submittedName>
</protein>
<accession>A0A2R8B3U1</accession>
<dbReference type="AlphaFoldDB" id="A0A2R8B3U1"/>
<proteinExistence type="predicted"/>
<keyword evidence="2" id="KW-1185">Reference proteome</keyword>
<dbReference type="Proteomes" id="UP000244924">
    <property type="component" value="Unassembled WGS sequence"/>
</dbReference>
<organism evidence="1 2">
    <name type="scientific">Albidovulum aquaemixtae</name>
    <dbReference type="NCBI Taxonomy" id="1542388"/>
    <lineage>
        <taxon>Bacteria</taxon>
        <taxon>Pseudomonadati</taxon>
        <taxon>Pseudomonadota</taxon>
        <taxon>Alphaproteobacteria</taxon>
        <taxon>Rhodobacterales</taxon>
        <taxon>Paracoccaceae</taxon>
        <taxon>Albidovulum</taxon>
    </lineage>
</organism>
<evidence type="ECO:0000313" key="1">
    <source>
        <dbReference type="EMBL" id="SPH17252.1"/>
    </source>
</evidence>
<evidence type="ECO:0000313" key="2">
    <source>
        <dbReference type="Proteomes" id="UP000244924"/>
    </source>
</evidence>
<name>A0A2R8B3U1_9RHOB</name>
<gene>
    <name evidence="1" type="ORF">DEA8626_00768</name>
</gene>
<sequence length="269" mass="30747">MSRKALIDEWRAANDYYGELEEREAGLADSMKQLPISEEMRPHIDAAKKDPRYSRMFDELPTEFEMVELDKLVLFQVRVTRTYSEIRQRMLGRSPSQADLLKFCLPSESPEASVDCRKMGSKYVFSSDSTDFQSYSAAHLQPEQLLDHATPGTLAGMVGLGVGYGSNYFTGIRYGDRILLHNGYHRAHALRSAGISHAPCIVRTVTRMDELRLAAAEGVDEDTGFYFRAARPPLLKDYFDSKICRSFEVYKKRKVIEISFDIREYSVRI</sequence>